<evidence type="ECO:0000313" key="1">
    <source>
        <dbReference type="EMBL" id="OXI42020.1"/>
    </source>
</evidence>
<evidence type="ECO:0000313" key="2">
    <source>
        <dbReference type="Proteomes" id="UP000214600"/>
    </source>
</evidence>
<dbReference type="RefSeq" id="WP_089452077.1">
    <property type="nucleotide sequence ID" value="NZ_NKFA01000008.1"/>
</dbReference>
<name>A0A228IHX6_9BURK</name>
<comment type="caution">
    <text evidence="1">The sequence shown here is derived from an EMBL/GenBank/DDBJ whole genome shotgun (WGS) entry which is preliminary data.</text>
</comment>
<reference evidence="2" key="1">
    <citation type="submission" date="2017-06" db="EMBL/GenBank/DDBJ databases">
        <authorList>
            <person name="LiPuma J."/>
            <person name="Spilker T."/>
        </authorList>
    </citation>
    <scope>NUCLEOTIDE SEQUENCE [LARGE SCALE GENOMIC DNA]</scope>
    <source>
        <strain evidence="2">AU17325</strain>
    </source>
</reference>
<organism evidence="1 2">
    <name type="scientific">Burkholderia aenigmatica</name>
    <dbReference type="NCBI Taxonomy" id="2015348"/>
    <lineage>
        <taxon>Bacteria</taxon>
        <taxon>Pseudomonadati</taxon>
        <taxon>Pseudomonadota</taxon>
        <taxon>Betaproteobacteria</taxon>
        <taxon>Burkholderiales</taxon>
        <taxon>Burkholderiaceae</taxon>
        <taxon>Burkholderia</taxon>
        <taxon>Burkholderia cepacia complex</taxon>
    </lineage>
</organism>
<dbReference type="EMBL" id="NKFA01000008">
    <property type="protein sequence ID" value="OXI42020.1"/>
    <property type="molecule type" value="Genomic_DNA"/>
</dbReference>
<dbReference type="OrthoDB" id="8904414at2"/>
<gene>
    <name evidence="1" type="ORF">CFB84_22465</name>
</gene>
<protein>
    <submittedName>
        <fullName evidence="1">Uncharacterized protein</fullName>
    </submittedName>
</protein>
<proteinExistence type="predicted"/>
<dbReference type="Proteomes" id="UP000214600">
    <property type="component" value="Unassembled WGS sequence"/>
</dbReference>
<dbReference type="AlphaFoldDB" id="A0A228IHX6"/>
<accession>A0A228IHX6</accession>
<sequence length="195" mass="22008">MNSMDVLKKFVSGEMSPLEFEKILCVDKNLEEILSESPPIPPYAEEMGLYLFLVSSSYQSLGAVLDAQDAVCQFLHARGVGVTQSSKIQNQIDEMRKVLPKWLKIPDEMYGEIRQRAAGLAGAELISFMKGEIERRFVCLSTPPKWIQDEFWPVSDGEPLIFVGQLDVSKIRHDTSYVYVFSGKSGKYVTIEQSM</sequence>
<reference evidence="1 2" key="2">
    <citation type="submission" date="2017-08" db="EMBL/GenBank/DDBJ databases">
        <title>WGS of novel Burkholderia cepaca complex species.</title>
        <authorList>
            <person name="Lipuma J."/>
            <person name="Spilker T."/>
        </authorList>
    </citation>
    <scope>NUCLEOTIDE SEQUENCE [LARGE SCALE GENOMIC DNA]</scope>
    <source>
        <strain evidence="1 2">AU17325</strain>
    </source>
</reference>